<evidence type="ECO:0000256" key="1">
    <source>
        <dbReference type="SAM" id="MobiDB-lite"/>
    </source>
</evidence>
<proteinExistence type="predicted"/>
<feature type="region of interest" description="Disordered" evidence="1">
    <location>
        <begin position="125"/>
        <end position="150"/>
    </location>
</feature>
<dbReference type="AlphaFoldDB" id="A0A7M5X6I3"/>
<dbReference type="OrthoDB" id="5964182at2759"/>
<protein>
    <submittedName>
        <fullName evidence="2">Uncharacterized protein</fullName>
    </submittedName>
</protein>
<sequence>MDLFEKNMASLELTENPSLYLSKRRNTEQIPNTLDPFRCRQNNHSFGSKKVSTNGGHKDCLCSRRRHTLVPGATELELFEKETKLIVLEFLQISTPRLNVKRKTSQPVVNVIKEGVIVDKFETNNESSKTKGEQSTNKRQVKRERKVSKSKTITLGEKDRQELDDYQKNGRGTIKRSTSDLTSQQYQLMKRKFEEMKQPLIQWIKEHVEEEKNKPTVNVIPKIITSSDFIEECLVTNLDISALESLPEEFTTQAQAGEISPRQSFDATPLQSEKTAFLHSSTTTLTNKSPQNNLRLTLPRRSFALQLAESNLFTPETMAVQKLEKISQDIMNHHGEVLAKSIGDLLNPIQATNSITYDLFSTVARTVYDVATLPGRGTLSGLAMVLNLVKETMVEGNLNETQLEELVDHSTKFFTENADESPFKEGKGWEELGVSEEDEPIFTTVQTQQSNNGEVNESGDDQRVGEDFDRLVGGEDDKNWTPFGLAAFAVGGIGLVYSSMKT</sequence>
<organism evidence="2 3">
    <name type="scientific">Clytia hemisphaerica</name>
    <dbReference type="NCBI Taxonomy" id="252671"/>
    <lineage>
        <taxon>Eukaryota</taxon>
        <taxon>Metazoa</taxon>
        <taxon>Cnidaria</taxon>
        <taxon>Hydrozoa</taxon>
        <taxon>Hydroidolina</taxon>
        <taxon>Leptothecata</taxon>
        <taxon>Obeliida</taxon>
        <taxon>Clytiidae</taxon>
        <taxon>Clytia</taxon>
    </lineage>
</organism>
<dbReference type="RefSeq" id="XP_066930815.1">
    <property type="nucleotide sequence ID" value="XM_067074714.1"/>
</dbReference>
<name>A0A7M5X6I3_9CNID</name>
<dbReference type="Proteomes" id="UP000594262">
    <property type="component" value="Unplaced"/>
</dbReference>
<accession>A0A7M5X6I3</accession>
<evidence type="ECO:0000313" key="3">
    <source>
        <dbReference type="Proteomes" id="UP000594262"/>
    </source>
</evidence>
<dbReference type="GeneID" id="136818377"/>
<keyword evidence="3" id="KW-1185">Reference proteome</keyword>
<evidence type="ECO:0000313" key="2">
    <source>
        <dbReference type="EnsemblMetazoa" id="CLYHEMP018747.1"/>
    </source>
</evidence>
<feature type="compositionally biased region" description="Basic residues" evidence="1">
    <location>
        <begin position="139"/>
        <end position="149"/>
    </location>
</feature>
<reference evidence="2" key="1">
    <citation type="submission" date="2021-01" db="UniProtKB">
        <authorList>
            <consortium name="EnsemblMetazoa"/>
        </authorList>
    </citation>
    <scope>IDENTIFICATION</scope>
</reference>
<dbReference type="EnsemblMetazoa" id="CLYHEMT018747.1">
    <property type="protein sequence ID" value="CLYHEMP018747.1"/>
    <property type="gene ID" value="CLYHEMG018747"/>
</dbReference>